<organism evidence="1 2">
    <name type="scientific">Enterocloster bolteae</name>
    <dbReference type="NCBI Taxonomy" id="208479"/>
    <lineage>
        <taxon>Bacteria</taxon>
        <taxon>Bacillati</taxon>
        <taxon>Bacillota</taxon>
        <taxon>Clostridia</taxon>
        <taxon>Lachnospirales</taxon>
        <taxon>Lachnospiraceae</taxon>
        <taxon>Enterocloster</taxon>
    </lineage>
</organism>
<reference evidence="1 2" key="1">
    <citation type="submission" date="2018-08" db="EMBL/GenBank/DDBJ databases">
        <title>A genome reference for cultivated species of the human gut microbiota.</title>
        <authorList>
            <person name="Zou Y."/>
            <person name="Xue W."/>
            <person name="Luo G."/>
        </authorList>
    </citation>
    <scope>NUCLEOTIDE SEQUENCE [LARGE SCALE GENOMIC DNA]</scope>
    <source>
        <strain evidence="1 2">AF14-18</strain>
    </source>
</reference>
<accession>A0A412YTP2</accession>
<dbReference type="AlphaFoldDB" id="A0A412YTP2"/>
<evidence type="ECO:0000313" key="1">
    <source>
        <dbReference type="EMBL" id="RGV69475.1"/>
    </source>
</evidence>
<comment type="caution">
    <text evidence="1">The sequence shown here is derived from an EMBL/GenBank/DDBJ whole genome shotgun (WGS) entry which is preliminary data.</text>
</comment>
<gene>
    <name evidence="1" type="ORF">DWW02_28395</name>
</gene>
<proteinExistence type="predicted"/>
<dbReference type="RefSeq" id="WP_118019664.1">
    <property type="nucleotide sequence ID" value="NZ_QRZM01000024.1"/>
</dbReference>
<evidence type="ECO:0000313" key="2">
    <source>
        <dbReference type="Proteomes" id="UP000284543"/>
    </source>
</evidence>
<name>A0A412YTP2_9FIRM</name>
<dbReference type="EMBL" id="QRZM01000024">
    <property type="protein sequence ID" value="RGV69475.1"/>
    <property type="molecule type" value="Genomic_DNA"/>
</dbReference>
<sequence length="87" mass="9956">MKTTITVRSSMRPLVVFKCELNLEGTEKQIAYAVSIINKKIDNTDSICRNMIHSGKMTIEEYHDGMNNLLKQFESLTSAKYVIENVK</sequence>
<protein>
    <submittedName>
        <fullName evidence="1">Uncharacterized protein</fullName>
    </submittedName>
</protein>
<dbReference type="Proteomes" id="UP000284543">
    <property type="component" value="Unassembled WGS sequence"/>
</dbReference>